<dbReference type="EMBL" id="CDHN01000005">
    <property type="protein sequence ID" value="CEJ93427.1"/>
    <property type="molecule type" value="Genomic_DNA"/>
</dbReference>
<protein>
    <recommendedName>
        <fullName evidence="12">HAUS augmin-like complex subunit 1</fullName>
    </recommendedName>
</protein>
<evidence type="ECO:0000256" key="7">
    <source>
        <dbReference type="ARBA" id="ARBA00023054"/>
    </source>
</evidence>
<evidence type="ECO:0000256" key="4">
    <source>
        <dbReference type="ARBA" id="ARBA00022618"/>
    </source>
</evidence>
<keyword evidence="11" id="KW-1185">Reference proteome</keyword>
<evidence type="ECO:0000313" key="10">
    <source>
        <dbReference type="EMBL" id="CEJ93427.1"/>
    </source>
</evidence>
<dbReference type="GO" id="GO:0005819">
    <property type="term" value="C:spindle"/>
    <property type="evidence" value="ECO:0007669"/>
    <property type="project" value="UniProtKB-SubCell"/>
</dbReference>
<accession>A0A0A1TQQ7</accession>
<evidence type="ECO:0000313" key="11">
    <source>
        <dbReference type="Proteomes" id="UP000039046"/>
    </source>
</evidence>
<dbReference type="PANTHER" id="PTHR31570:SF1">
    <property type="entry name" value="HAUS AUGMIN-LIKE COMPLEX SUBUNIT 1"/>
    <property type="match status" value="1"/>
</dbReference>
<dbReference type="Pfam" id="PF25762">
    <property type="entry name" value="HAUS1"/>
    <property type="match status" value="1"/>
</dbReference>
<organism evidence="10 11">
    <name type="scientific">[Torrubiella] hemipterigena</name>
    <dbReference type="NCBI Taxonomy" id="1531966"/>
    <lineage>
        <taxon>Eukaryota</taxon>
        <taxon>Fungi</taxon>
        <taxon>Dikarya</taxon>
        <taxon>Ascomycota</taxon>
        <taxon>Pezizomycotina</taxon>
        <taxon>Sordariomycetes</taxon>
        <taxon>Hypocreomycetidae</taxon>
        <taxon>Hypocreales</taxon>
        <taxon>Clavicipitaceae</taxon>
        <taxon>Clavicipitaceae incertae sedis</taxon>
        <taxon>'Torrubiella' clade</taxon>
    </lineage>
</organism>
<evidence type="ECO:0000256" key="1">
    <source>
        <dbReference type="ARBA" id="ARBA00004186"/>
    </source>
</evidence>
<keyword evidence="7" id="KW-0175">Coiled coil</keyword>
<name>A0A0A1TQQ7_9HYPO</name>
<reference evidence="10 11" key="1">
    <citation type="journal article" date="2015" name="Genome Announc.">
        <title>Draft Genome Sequence and Gene Annotation of the Entomopathogenic Fungus Verticillium hemipterigenum.</title>
        <authorList>
            <person name="Horn F."/>
            <person name="Habel A."/>
            <person name="Scharf D.H."/>
            <person name="Dworschak J."/>
            <person name="Brakhage A.A."/>
            <person name="Guthke R."/>
            <person name="Hertweck C."/>
            <person name="Linde J."/>
        </authorList>
    </citation>
    <scope>NUCLEOTIDE SEQUENCE [LARGE SCALE GENOMIC DNA]</scope>
</reference>
<keyword evidence="3" id="KW-0963">Cytoplasm</keyword>
<keyword evidence="9" id="KW-0131">Cell cycle</keyword>
<dbReference type="GO" id="GO:0070652">
    <property type="term" value="C:HAUS complex"/>
    <property type="evidence" value="ECO:0007669"/>
    <property type="project" value="InterPro"/>
</dbReference>
<dbReference type="OrthoDB" id="5372507at2759"/>
<keyword evidence="8" id="KW-0206">Cytoskeleton</keyword>
<evidence type="ECO:0000256" key="9">
    <source>
        <dbReference type="ARBA" id="ARBA00023306"/>
    </source>
</evidence>
<keyword evidence="5" id="KW-0493">Microtubule</keyword>
<dbReference type="InterPro" id="IPR026243">
    <property type="entry name" value="HAUS1"/>
</dbReference>
<proteinExistence type="inferred from homology"/>
<evidence type="ECO:0000256" key="3">
    <source>
        <dbReference type="ARBA" id="ARBA00022490"/>
    </source>
</evidence>
<comment type="subcellular location">
    <subcellularLocation>
        <location evidence="1">Cytoplasm</location>
        <location evidence="1">Cytoskeleton</location>
        <location evidence="1">Spindle</location>
    </subcellularLocation>
</comment>
<evidence type="ECO:0000256" key="2">
    <source>
        <dbReference type="ARBA" id="ARBA00005479"/>
    </source>
</evidence>
<dbReference type="HOGENOM" id="CLU_068908_0_0_1"/>
<dbReference type="Proteomes" id="UP000039046">
    <property type="component" value="Unassembled WGS sequence"/>
</dbReference>
<dbReference type="AlphaFoldDB" id="A0A0A1TQQ7"/>
<keyword evidence="6" id="KW-0498">Mitosis</keyword>
<gene>
    <name evidence="10" type="ORF">VHEMI09017</name>
</gene>
<evidence type="ECO:0000256" key="5">
    <source>
        <dbReference type="ARBA" id="ARBA00022701"/>
    </source>
</evidence>
<dbReference type="GO" id="GO:0051225">
    <property type="term" value="P:spindle assembly"/>
    <property type="evidence" value="ECO:0007669"/>
    <property type="project" value="InterPro"/>
</dbReference>
<dbReference type="GO" id="GO:0005874">
    <property type="term" value="C:microtubule"/>
    <property type="evidence" value="ECO:0007669"/>
    <property type="project" value="UniProtKB-KW"/>
</dbReference>
<dbReference type="GO" id="GO:0051301">
    <property type="term" value="P:cell division"/>
    <property type="evidence" value="ECO:0007669"/>
    <property type="project" value="UniProtKB-KW"/>
</dbReference>
<evidence type="ECO:0000256" key="8">
    <source>
        <dbReference type="ARBA" id="ARBA00023212"/>
    </source>
</evidence>
<dbReference type="PANTHER" id="PTHR31570">
    <property type="entry name" value="HAUS AUGMIN-LIKE COMPLEX SUBUNIT 1"/>
    <property type="match status" value="1"/>
</dbReference>
<evidence type="ECO:0008006" key="12">
    <source>
        <dbReference type="Google" id="ProtNLM"/>
    </source>
</evidence>
<sequence>MFTPSATRIAAPTAREWAYVDSWLEQYFHGKTPSFERNADTLRTLMALATHTEAATEQQRVVQKVEHEAATELAAKATPTAATGEALRQTLLTIIEQALSAEGRTALRSLASAHLCPDAILTDARTTLGYLSLDIQAANFANRTMAERTEAMESQLEREARHVHELIQSLEDSHIAHLKAANANVRESVNKLIAQVSTAERGAGKLSRTARVTVDDIVREEQEYLALLDRKKQLDSYIAAFQGLPPDPVKAETELRSLRSQLQDMISQRDAAFEGLVQRESPGKRK</sequence>
<comment type="similarity">
    <text evidence="2">Belongs to the HAUS1 family.</text>
</comment>
<evidence type="ECO:0000256" key="6">
    <source>
        <dbReference type="ARBA" id="ARBA00022776"/>
    </source>
</evidence>
<dbReference type="GO" id="GO:0005829">
    <property type="term" value="C:cytosol"/>
    <property type="evidence" value="ECO:0007669"/>
    <property type="project" value="TreeGrafter"/>
</dbReference>
<keyword evidence="4" id="KW-0132">Cell division</keyword>